<evidence type="ECO:0000313" key="1">
    <source>
        <dbReference type="Proteomes" id="UP000504606"/>
    </source>
</evidence>
<sequence length="241" mass="26831">MRHSAVFSRLIVRGLCRPLMRPNNAKSQSGRWRPRRQARRSRALTADMLILFVALLVQSVAGRSPAGSGGRRAPSISLQLYDLEPCKDEPGNLLVSNFTSVREKNGIYHYYAHVLLKKVLKFISKLEVNVTQCVDAVSYNTCSYLTTLRFTTAVCTLMTADSLPWSTMIKALYPSFRCPMAAGKYEMRNATVNMAAIQKLAGSSIGDVLGKVFIAELSLSNEQYQLFSCFKLKASFIGTRT</sequence>
<evidence type="ECO:0000313" key="2">
    <source>
        <dbReference type="RefSeq" id="XP_026290035.1"/>
    </source>
</evidence>
<dbReference type="AlphaFoldDB" id="A0A6J1TE95"/>
<gene>
    <name evidence="2" type="primary">LOC113214778</name>
</gene>
<keyword evidence="1" id="KW-1185">Reference proteome</keyword>
<accession>A0A6J1TE95</accession>
<dbReference type="OrthoDB" id="8188508at2759"/>
<reference evidence="2" key="1">
    <citation type="submission" date="2025-08" db="UniProtKB">
        <authorList>
            <consortium name="RefSeq"/>
        </authorList>
    </citation>
    <scope>IDENTIFICATION</scope>
    <source>
        <tissue evidence="2">Whole organism</tissue>
    </source>
</reference>
<dbReference type="KEGG" id="foc:113214778"/>
<protein>
    <submittedName>
        <fullName evidence="2">Uncharacterized protein LOC113214778 isoform X1</fullName>
    </submittedName>
</protein>
<proteinExistence type="predicted"/>
<organism evidence="1 2">
    <name type="scientific">Frankliniella occidentalis</name>
    <name type="common">Western flower thrips</name>
    <name type="synonym">Euthrips occidentalis</name>
    <dbReference type="NCBI Taxonomy" id="133901"/>
    <lineage>
        <taxon>Eukaryota</taxon>
        <taxon>Metazoa</taxon>
        <taxon>Ecdysozoa</taxon>
        <taxon>Arthropoda</taxon>
        <taxon>Hexapoda</taxon>
        <taxon>Insecta</taxon>
        <taxon>Pterygota</taxon>
        <taxon>Neoptera</taxon>
        <taxon>Paraneoptera</taxon>
        <taxon>Thysanoptera</taxon>
        <taxon>Terebrantia</taxon>
        <taxon>Thripoidea</taxon>
        <taxon>Thripidae</taxon>
        <taxon>Frankliniella</taxon>
    </lineage>
</organism>
<dbReference type="Proteomes" id="UP000504606">
    <property type="component" value="Unplaced"/>
</dbReference>
<dbReference type="RefSeq" id="XP_026290035.1">
    <property type="nucleotide sequence ID" value="XM_026434250.2"/>
</dbReference>
<name>A0A6J1TE95_FRAOC</name>
<dbReference type="GeneID" id="113214778"/>